<dbReference type="InterPro" id="IPR004358">
    <property type="entry name" value="Sig_transdc_His_kin-like_C"/>
</dbReference>
<keyword evidence="11" id="KW-1185">Reference proteome</keyword>
<keyword evidence="3" id="KW-0597">Phosphoprotein</keyword>
<name>B2IEF5_BEII9</name>
<protein>
    <recommendedName>
        <fullName evidence="2">histidine kinase</fullName>
        <ecNumber evidence="2">2.7.13.3</ecNumber>
    </recommendedName>
</protein>
<dbReference type="InterPro" id="IPR003594">
    <property type="entry name" value="HATPase_dom"/>
</dbReference>
<evidence type="ECO:0000259" key="9">
    <source>
        <dbReference type="PROSITE" id="PS50109"/>
    </source>
</evidence>
<dbReference type="Proteomes" id="UP000001695">
    <property type="component" value="Chromosome"/>
</dbReference>
<keyword evidence="4" id="KW-0808">Transferase</keyword>
<dbReference type="HOGENOM" id="CLU_000445_114_75_5"/>
<dbReference type="Gene3D" id="1.10.287.130">
    <property type="match status" value="1"/>
</dbReference>
<dbReference type="EC" id="2.7.13.3" evidence="2"/>
<proteinExistence type="predicted"/>
<dbReference type="STRING" id="395963.Bind_1929"/>
<evidence type="ECO:0000256" key="5">
    <source>
        <dbReference type="ARBA" id="ARBA00022777"/>
    </source>
</evidence>
<dbReference type="EMBL" id="CP001016">
    <property type="protein sequence ID" value="ACB95553.1"/>
    <property type="molecule type" value="Genomic_DNA"/>
</dbReference>
<evidence type="ECO:0000313" key="10">
    <source>
        <dbReference type="EMBL" id="ACB95553.1"/>
    </source>
</evidence>
<keyword evidence="8" id="KW-0472">Membrane</keyword>
<dbReference type="GO" id="GO:0009927">
    <property type="term" value="F:histidine phosphotransfer kinase activity"/>
    <property type="evidence" value="ECO:0007669"/>
    <property type="project" value="TreeGrafter"/>
</dbReference>
<organism evidence="10 11">
    <name type="scientific">Beijerinckia indica subsp. indica (strain ATCC 9039 / DSM 1715 / NCIMB 8712)</name>
    <dbReference type="NCBI Taxonomy" id="395963"/>
    <lineage>
        <taxon>Bacteria</taxon>
        <taxon>Pseudomonadati</taxon>
        <taxon>Pseudomonadota</taxon>
        <taxon>Alphaproteobacteria</taxon>
        <taxon>Hyphomicrobiales</taxon>
        <taxon>Beijerinckiaceae</taxon>
        <taxon>Beijerinckia</taxon>
    </lineage>
</organism>
<accession>B2IEF5</accession>
<feature type="transmembrane region" description="Helical" evidence="8">
    <location>
        <begin position="152"/>
        <end position="173"/>
    </location>
</feature>
<dbReference type="CDD" id="cd00082">
    <property type="entry name" value="HisKA"/>
    <property type="match status" value="1"/>
</dbReference>
<dbReference type="eggNOG" id="COG2205">
    <property type="taxonomic scope" value="Bacteria"/>
</dbReference>
<feature type="region of interest" description="Disordered" evidence="7">
    <location>
        <begin position="14"/>
        <end position="63"/>
    </location>
</feature>
<evidence type="ECO:0000256" key="1">
    <source>
        <dbReference type="ARBA" id="ARBA00000085"/>
    </source>
</evidence>
<keyword evidence="8" id="KW-0812">Transmembrane</keyword>
<dbReference type="SUPFAM" id="SSF55874">
    <property type="entry name" value="ATPase domain of HSP90 chaperone/DNA topoisomerase II/histidine kinase"/>
    <property type="match status" value="1"/>
</dbReference>
<dbReference type="OrthoDB" id="9813151at2"/>
<evidence type="ECO:0000256" key="3">
    <source>
        <dbReference type="ARBA" id="ARBA00022553"/>
    </source>
</evidence>
<dbReference type="PRINTS" id="PR00344">
    <property type="entry name" value="BCTRLSENSOR"/>
</dbReference>
<dbReference type="SUPFAM" id="SSF47384">
    <property type="entry name" value="Homodimeric domain of signal transducing histidine kinase"/>
    <property type="match status" value="1"/>
</dbReference>
<evidence type="ECO:0000256" key="2">
    <source>
        <dbReference type="ARBA" id="ARBA00012438"/>
    </source>
</evidence>
<dbReference type="PANTHER" id="PTHR43047:SF72">
    <property type="entry name" value="OSMOSENSING HISTIDINE PROTEIN KINASE SLN1"/>
    <property type="match status" value="1"/>
</dbReference>
<dbReference type="RefSeq" id="WP_012384910.1">
    <property type="nucleotide sequence ID" value="NC_010581.1"/>
</dbReference>
<reference evidence="10 11" key="2">
    <citation type="journal article" date="2010" name="J. Bacteriol.">
        <title>Complete genome sequence of Beijerinckia indica subsp. indica.</title>
        <authorList>
            <person name="Tamas I."/>
            <person name="Dedysh S.N."/>
            <person name="Liesack W."/>
            <person name="Stott M.B."/>
            <person name="Alam M."/>
            <person name="Murrell J.C."/>
            <person name="Dunfield P.F."/>
        </authorList>
    </citation>
    <scope>NUCLEOTIDE SEQUENCE [LARGE SCALE GENOMIC DNA]</scope>
    <source>
        <strain evidence="11">ATCC 9039 / DSM 1715 / NCIMB 8712</strain>
    </source>
</reference>
<dbReference type="PANTHER" id="PTHR43047">
    <property type="entry name" value="TWO-COMPONENT HISTIDINE PROTEIN KINASE"/>
    <property type="match status" value="1"/>
</dbReference>
<feature type="domain" description="Histidine kinase" evidence="9">
    <location>
        <begin position="299"/>
        <end position="520"/>
    </location>
</feature>
<sequence>MSAIVANSLRERPFAANHFAAPQDEGKPRQEGSEPKQADEPYASKPDAPSIADPGIRSGSPTGLGSGSGEQTFALELAQTYARKRLASLPLLAGLDCLLAAVGLAWLDGALVAGWLGFNLLGLTLVYHLLTRFLTPSDVHCPTPSELKTWQTGFVLGEGLHGLVWGLFIGLIVEAGGEPALTIGLVFALAIGATNLRLTAPIPACVFGPLLPMATAIAIISRLTIVSQQAMPLAGLASAVLLYFLVTAQKIRAGVLEKLTIQNEKDELITELEQARVNSDLARRRAEEANLAKSRFLATMSHELRTPLNAILGFSEVMKGELFGAHVISSYKDYSNDIHASGQHLLTLINEILDLSRIEAGHLELRDDCVALAHVVDDCRHLLALKAKKRGLTIEEHVEPDLPRLRADERALRQVALNLLTNAVKFTPPGGWIKIKIGWTANGGQYVSIHDSGPGIPEEEMPIVMSSFGRGTLAQKNALEGSGLGLPIVKGLVDLHNGTFSLKSRLHEGTEAIVVLPAERVLAANAAPSVVPLTVSTPTRLATESIGDASTPNPSLDGLTLNDFALDKQALNDLVLDHFNRDHLDRACPPRSAA</sequence>
<dbReference type="GO" id="GO:0005886">
    <property type="term" value="C:plasma membrane"/>
    <property type="evidence" value="ECO:0007669"/>
    <property type="project" value="TreeGrafter"/>
</dbReference>
<dbReference type="GO" id="GO:0000155">
    <property type="term" value="F:phosphorelay sensor kinase activity"/>
    <property type="evidence" value="ECO:0007669"/>
    <property type="project" value="InterPro"/>
</dbReference>
<dbReference type="SMART" id="SM00387">
    <property type="entry name" value="HATPase_c"/>
    <property type="match status" value="1"/>
</dbReference>
<evidence type="ECO:0000256" key="7">
    <source>
        <dbReference type="SAM" id="MobiDB-lite"/>
    </source>
</evidence>
<dbReference type="KEGG" id="bid:Bind_1929"/>
<evidence type="ECO:0000256" key="4">
    <source>
        <dbReference type="ARBA" id="ARBA00022679"/>
    </source>
</evidence>
<evidence type="ECO:0000256" key="8">
    <source>
        <dbReference type="SAM" id="Phobius"/>
    </source>
</evidence>
<keyword evidence="8" id="KW-1133">Transmembrane helix</keyword>
<gene>
    <name evidence="10" type="ordered locus">Bind_1929</name>
</gene>
<feature type="transmembrane region" description="Helical" evidence="8">
    <location>
        <begin position="205"/>
        <end position="225"/>
    </location>
</feature>
<dbReference type="PROSITE" id="PS50109">
    <property type="entry name" value="HIS_KIN"/>
    <property type="match status" value="1"/>
</dbReference>
<dbReference type="InterPro" id="IPR003661">
    <property type="entry name" value="HisK_dim/P_dom"/>
</dbReference>
<dbReference type="Gene3D" id="3.30.565.10">
    <property type="entry name" value="Histidine kinase-like ATPase, C-terminal domain"/>
    <property type="match status" value="1"/>
</dbReference>
<feature type="transmembrane region" description="Helical" evidence="8">
    <location>
        <begin position="179"/>
        <end position="198"/>
    </location>
</feature>
<keyword evidence="6" id="KW-0175">Coiled coil</keyword>
<keyword evidence="5 10" id="KW-0418">Kinase</keyword>
<dbReference type="InterPro" id="IPR036097">
    <property type="entry name" value="HisK_dim/P_sf"/>
</dbReference>
<dbReference type="AlphaFoldDB" id="B2IEF5"/>
<feature type="compositionally biased region" description="Basic and acidic residues" evidence="7">
    <location>
        <begin position="24"/>
        <end position="39"/>
    </location>
</feature>
<dbReference type="InterPro" id="IPR005467">
    <property type="entry name" value="His_kinase_dom"/>
</dbReference>
<dbReference type="Pfam" id="PF02518">
    <property type="entry name" value="HATPase_c"/>
    <property type="match status" value="1"/>
</dbReference>
<feature type="coiled-coil region" evidence="6">
    <location>
        <begin position="258"/>
        <end position="292"/>
    </location>
</feature>
<reference evidence="11" key="1">
    <citation type="submission" date="2008-03" db="EMBL/GenBank/DDBJ databases">
        <title>Complete sequence of chromosome of Beijerinckia indica subsp. indica ATCC 9039.</title>
        <authorList>
            <consortium name="US DOE Joint Genome Institute"/>
            <person name="Copeland A."/>
            <person name="Lucas S."/>
            <person name="Lapidus A."/>
            <person name="Glavina del Rio T."/>
            <person name="Dalin E."/>
            <person name="Tice H."/>
            <person name="Bruce D."/>
            <person name="Goodwin L."/>
            <person name="Pitluck S."/>
            <person name="LaButti K."/>
            <person name="Schmutz J."/>
            <person name="Larimer F."/>
            <person name="Land M."/>
            <person name="Hauser L."/>
            <person name="Kyrpides N."/>
            <person name="Mikhailova N."/>
            <person name="Dunfield P.F."/>
            <person name="Dedysh S.N."/>
            <person name="Liesack W."/>
            <person name="Saw J.H."/>
            <person name="Alam M."/>
            <person name="Chen Y."/>
            <person name="Murrell J.C."/>
            <person name="Richardson P."/>
        </authorList>
    </citation>
    <scope>NUCLEOTIDE SEQUENCE [LARGE SCALE GENOMIC DNA]</scope>
    <source>
        <strain evidence="11">ATCC 9039 / DSM 1715 / NCIMB 8712</strain>
    </source>
</reference>
<dbReference type="SMART" id="SM00388">
    <property type="entry name" value="HisKA"/>
    <property type="match status" value="1"/>
</dbReference>
<feature type="transmembrane region" description="Helical" evidence="8">
    <location>
        <begin position="86"/>
        <end position="106"/>
    </location>
</feature>
<evidence type="ECO:0000256" key="6">
    <source>
        <dbReference type="SAM" id="Coils"/>
    </source>
</evidence>
<dbReference type="Pfam" id="PF00512">
    <property type="entry name" value="HisKA"/>
    <property type="match status" value="1"/>
</dbReference>
<dbReference type="InterPro" id="IPR036890">
    <property type="entry name" value="HATPase_C_sf"/>
</dbReference>
<feature type="transmembrane region" description="Helical" evidence="8">
    <location>
        <begin position="112"/>
        <end position="131"/>
    </location>
</feature>
<comment type="catalytic activity">
    <reaction evidence="1">
        <text>ATP + protein L-histidine = ADP + protein N-phospho-L-histidine.</text>
        <dbReference type="EC" id="2.7.13.3"/>
    </reaction>
</comment>
<evidence type="ECO:0000313" key="11">
    <source>
        <dbReference type="Proteomes" id="UP000001695"/>
    </source>
</evidence>